<keyword evidence="1 10" id="KW-0378">Hydrolase</keyword>
<dbReference type="CDD" id="cd09171">
    <property type="entry name" value="PLDc_vPLD6_like"/>
    <property type="match status" value="1"/>
</dbReference>
<evidence type="ECO:0000256" key="6">
    <source>
        <dbReference type="ARBA" id="ARBA00043167"/>
    </source>
</evidence>
<dbReference type="Pfam" id="PF13091">
    <property type="entry name" value="PLDc_2"/>
    <property type="match status" value="1"/>
</dbReference>
<feature type="domain" description="C3H1-type" evidence="9">
    <location>
        <begin position="71"/>
        <end position="93"/>
    </location>
</feature>
<accession>A0A2G8L637</accession>
<keyword evidence="3" id="KW-0443">Lipid metabolism</keyword>
<comment type="similarity">
    <text evidence="4">Belongs to the phospholipase D family. MitoPLD/Zucchini subfamily.</text>
</comment>
<keyword evidence="2" id="KW-0442">Lipid degradation</keyword>
<gene>
    <name evidence="10" type="ORF">BSL78_07386</name>
</gene>
<feature type="zinc finger region" description="C3H1-type" evidence="7">
    <location>
        <begin position="71"/>
        <end position="93"/>
    </location>
</feature>
<sequence length="242" mass="28348">MNSWHILTASVTIGLISEVVYYSYKKKYPQRLSSFILSLFTSEASDQRLISKLSPPKYFYKVLFFPDEDYPCKFYAWKGGCKLPICNFPHVETSFKLFGDYLYSARSSLDVCVYTITSLVLCEIILDVHKSGTPVRVIIDDESDNFEGSLLKKFRENGVKLRTDKSSFLMHHKFVIIDKETVMNGSFNWTRNAITANNENVFITNNPEVVKPYMEEFEKLWRYFEPNSRLYMKRCGYHSDRQ</sequence>
<dbReference type="PROSITE" id="PS50035">
    <property type="entry name" value="PLD"/>
    <property type="match status" value="1"/>
</dbReference>
<proteinExistence type="inferred from homology"/>
<evidence type="ECO:0000256" key="7">
    <source>
        <dbReference type="PROSITE-ProRule" id="PRU00723"/>
    </source>
</evidence>
<keyword evidence="7" id="KW-0863">Zinc-finger</keyword>
<keyword evidence="11" id="KW-1185">Reference proteome</keyword>
<dbReference type="EMBL" id="MRZV01000203">
    <property type="protein sequence ID" value="PIK55726.1"/>
    <property type="molecule type" value="Genomic_DNA"/>
</dbReference>
<protein>
    <recommendedName>
        <fullName evidence="5">Mitochondrial cardiolipin hydrolase</fullName>
    </recommendedName>
    <alternativeName>
        <fullName evidence="6">Mitochondrial phospholipase</fullName>
    </alternativeName>
</protein>
<evidence type="ECO:0000259" key="8">
    <source>
        <dbReference type="PROSITE" id="PS50035"/>
    </source>
</evidence>
<evidence type="ECO:0000259" key="9">
    <source>
        <dbReference type="PROSITE" id="PS50103"/>
    </source>
</evidence>
<dbReference type="GO" id="GO:0016891">
    <property type="term" value="F:RNA endonuclease activity producing 5'-phosphomonoesters, hydrolytic mechanism"/>
    <property type="evidence" value="ECO:0007669"/>
    <property type="project" value="TreeGrafter"/>
</dbReference>
<dbReference type="SMART" id="SM00155">
    <property type="entry name" value="PLDc"/>
    <property type="match status" value="1"/>
</dbReference>
<dbReference type="Gene3D" id="3.30.870.10">
    <property type="entry name" value="Endonuclease Chain A"/>
    <property type="match status" value="1"/>
</dbReference>
<dbReference type="PANTHER" id="PTHR43856">
    <property type="entry name" value="CARDIOLIPIN HYDROLASE"/>
    <property type="match status" value="1"/>
</dbReference>
<dbReference type="STRING" id="307972.A0A2G8L637"/>
<dbReference type="InterPro" id="IPR000571">
    <property type="entry name" value="Znf_CCCH"/>
</dbReference>
<feature type="domain" description="PLD phosphodiesterase" evidence="8">
    <location>
        <begin position="166"/>
        <end position="193"/>
    </location>
</feature>
<evidence type="ECO:0000256" key="3">
    <source>
        <dbReference type="ARBA" id="ARBA00023098"/>
    </source>
</evidence>
<dbReference type="GO" id="GO:0034587">
    <property type="term" value="P:piRNA processing"/>
    <property type="evidence" value="ECO:0007669"/>
    <property type="project" value="TreeGrafter"/>
</dbReference>
<dbReference type="GO" id="GO:0016042">
    <property type="term" value="P:lipid catabolic process"/>
    <property type="evidence" value="ECO:0007669"/>
    <property type="project" value="UniProtKB-KW"/>
</dbReference>
<dbReference type="Proteomes" id="UP000230750">
    <property type="component" value="Unassembled WGS sequence"/>
</dbReference>
<evidence type="ECO:0000313" key="10">
    <source>
        <dbReference type="EMBL" id="PIK55726.1"/>
    </source>
</evidence>
<dbReference type="AlphaFoldDB" id="A0A2G8L637"/>
<dbReference type="InterPro" id="IPR051406">
    <property type="entry name" value="PLD_domain"/>
</dbReference>
<dbReference type="SUPFAM" id="SSF56024">
    <property type="entry name" value="Phospholipase D/nuclease"/>
    <property type="match status" value="1"/>
</dbReference>
<dbReference type="InterPro" id="IPR001736">
    <property type="entry name" value="PLipase_D/transphosphatidylase"/>
</dbReference>
<name>A0A2G8L637_STIJA</name>
<evidence type="ECO:0000256" key="2">
    <source>
        <dbReference type="ARBA" id="ARBA00022963"/>
    </source>
</evidence>
<comment type="caution">
    <text evidence="10">The sequence shown here is derived from an EMBL/GenBank/DDBJ whole genome shotgun (WGS) entry which is preliminary data.</text>
</comment>
<dbReference type="GO" id="GO:0005739">
    <property type="term" value="C:mitochondrion"/>
    <property type="evidence" value="ECO:0007669"/>
    <property type="project" value="TreeGrafter"/>
</dbReference>
<reference evidence="10 11" key="1">
    <citation type="journal article" date="2017" name="PLoS Biol.">
        <title>The sea cucumber genome provides insights into morphological evolution and visceral regeneration.</title>
        <authorList>
            <person name="Zhang X."/>
            <person name="Sun L."/>
            <person name="Yuan J."/>
            <person name="Sun Y."/>
            <person name="Gao Y."/>
            <person name="Zhang L."/>
            <person name="Li S."/>
            <person name="Dai H."/>
            <person name="Hamel J.F."/>
            <person name="Liu C."/>
            <person name="Yu Y."/>
            <person name="Liu S."/>
            <person name="Lin W."/>
            <person name="Guo K."/>
            <person name="Jin S."/>
            <person name="Xu P."/>
            <person name="Storey K.B."/>
            <person name="Huan P."/>
            <person name="Zhang T."/>
            <person name="Zhou Y."/>
            <person name="Zhang J."/>
            <person name="Lin C."/>
            <person name="Li X."/>
            <person name="Xing L."/>
            <person name="Huo D."/>
            <person name="Sun M."/>
            <person name="Wang L."/>
            <person name="Mercier A."/>
            <person name="Li F."/>
            <person name="Yang H."/>
            <person name="Xiang J."/>
        </authorList>
    </citation>
    <scope>NUCLEOTIDE SEQUENCE [LARGE SCALE GENOMIC DNA]</scope>
    <source>
        <strain evidence="10">Shaxun</strain>
        <tissue evidence="10">Muscle</tissue>
    </source>
</reference>
<evidence type="ECO:0000313" key="11">
    <source>
        <dbReference type="Proteomes" id="UP000230750"/>
    </source>
</evidence>
<dbReference type="InterPro" id="IPR025202">
    <property type="entry name" value="PLD-like_dom"/>
</dbReference>
<dbReference type="PROSITE" id="PS50103">
    <property type="entry name" value="ZF_C3H1"/>
    <property type="match status" value="1"/>
</dbReference>
<evidence type="ECO:0000256" key="4">
    <source>
        <dbReference type="ARBA" id="ARBA00038012"/>
    </source>
</evidence>
<organism evidence="10 11">
    <name type="scientific">Stichopus japonicus</name>
    <name type="common">Sea cucumber</name>
    <dbReference type="NCBI Taxonomy" id="307972"/>
    <lineage>
        <taxon>Eukaryota</taxon>
        <taxon>Metazoa</taxon>
        <taxon>Echinodermata</taxon>
        <taxon>Eleutherozoa</taxon>
        <taxon>Echinozoa</taxon>
        <taxon>Holothuroidea</taxon>
        <taxon>Aspidochirotacea</taxon>
        <taxon>Aspidochirotida</taxon>
        <taxon>Stichopodidae</taxon>
        <taxon>Apostichopus</taxon>
    </lineage>
</organism>
<dbReference type="GO" id="GO:0008270">
    <property type="term" value="F:zinc ion binding"/>
    <property type="evidence" value="ECO:0007669"/>
    <property type="project" value="UniProtKB-KW"/>
</dbReference>
<dbReference type="PANTHER" id="PTHR43856:SF1">
    <property type="entry name" value="MITOCHONDRIAL CARDIOLIPIN HYDROLASE"/>
    <property type="match status" value="1"/>
</dbReference>
<dbReference type="OrthoDB" id="5205528at2759"/>
<keyword evidence="7" id="KW-0479">Metal-binding</keyword>
<evidence type="ECO:0000256" key="5">
    <source>
        <dbReference type="ARBA" id="ARBA00040549"/>
    </source>
</evidence>
<keyword evidence="7" id="KW-0862">Zinc</keyword>
<evidence type="ECO:0000256" key="1">
    <source>
        <dbReference type="ARBA" id="ARBA00022801"/>
    </source>
</evidence>